<evidence type="ECO:0000259" key="2">
    <source>
        <dbReference type="SMART" id="SM01037"/>
    </source>
</evidence>
<accession>A0AAV2FBI3</accession>
<reference evidence="3 4" key="1">
    <citation type="submission" date="2024-04" db="EMBL/GenBank/DDBJ databases">
        <authorList>
            <person name="Fracassetti M."/>
        </authorList>
    </citation>
    <scope>NUCLEOTIDE SEQUENCE [LARGE SCALE GENOMIC DNA]</scope>
</reference>
<evidence type="ECO:0000256" key="1">
    <source>
        <dbReference type="ARBA" id="ARBA00038242"/>
    </source>
</evidence>
<dbReference type="Proteomes" id="UP001497516">
    <property type="component" value="Chromosome 6"/>
</dbReference>
<dbReference type="InterPro" id="IPR023393">
    <property type="entry name" value="START-like_dom_sf"/>
</dbReference>
<proteinExistence type="inferred from homology"/>
<dbReference type="AlphaFoldDB" id="A0AAV2FBI3"/>
<sequence>MNRCHPISSHHVPDRTPTHIKAVHVHEGDWDCHDTFKFWIYTCEGKLEVFKERVEYDDAKKKVKLNGLDGDVMKLYKVYNVIYEFVAKEDDNGEGKPQGVAKLTIEYEKLKPEVHITPRFLLFILNESDNEVEMRC</sequence>
<dbReference type="SUPFAM" id="SSF55961">
    <property type="entry name" value="Bet v1-like"/>
    <property type="match status" value="1"/>
</dbReference>
<protein>
    <recommendedName>
        <fullName evidence="2">Bet v I/Major latex protein domain-containing protein</fullName>
    </recommendedName>
</protein>
<organism evidence="3 4">
    <name type="scientific">Linum trigynum</name>
    <dbReference type="NCBI Taxonomy" id="586398"/>
    <lineage>
        <taxon>Eukaryota</taxon>
        <taxon>Viridiplantae</taxon>
        <taxon>Streptophyta</taxon>
        <taxon>Embryophyta</taxon>
        <taxon>Tracheophyta</taxon>
        <taxon>Spermatophyta</taxon>
        <taxon>Magnoliopsida</taxon>
        <taxon>eudicotyledons</taxon>
        <taxon>Gunneridae</taxon>
        <taxon>Pentapetalae</taxon>
        <taxon>rosids</taxon>
        <taxon>fabids</taxon>
        <taxon>Malpighiales</taxon>
        <taxon>Linaceae</taxon>
        <taxon>Linum</taxon>
    </lineage>
</organism>
<name>A0AAV2FBI3_9ROSI</name>
<dbReference type="InterPro" id="IPR000916">
    <property type="entry name" value="Bet_v_I/MLP"/>
</dbReference>
<dbReference type="InterPro" id="IPR052006">
    <property type="entry name" value="MLP-like"/>
</dbReference>
<feature type="domain" description="Bet v I/Major latex protein" evidence="2">
    <location>
        <begin position="8"/>
        <end position="135"/>
    </location>
</feature>
<dbReference type="EMBL" id="OZ034819">
    <property type="protein sequence ID" value="CAL1394850.1"/>
    <property type="molecule type" value="Genomic_DNA"/>
</dbReference>
<evidence type="ECO:0000313" key="3">
    <source>
        <dbReference type="EMBL" id="CAL1394850.1"/>
    </source>
</evidence>
<dbReference type="GO" id="GO:0006952">
    <property type="term" value="P:defense response"/>
    <property type="evidence" value="ECO:0007669"/>
    <property type="project" value="InterPro"/>
</dbReference>
<gene>
    <name evidence="3" type="ORF">LTRI10_LOCUS35322</name>
</gene>
<dbReference type="PANTHER" id="PTHR31338">
    <property type="entry name" value="POLYKETIDE CYCLASE/DEHYDRASE AND LIPID TRANSPORT SUPERFAMILY PROTEIN"/>
    <property type="match status" value="1"/>
</dbReference>
<dbReference type="Pfam" id="PF00407">
    <property type="entry name" value="Bet_v_1"/>
    <property type="match status" value="1"/>
</dbReference>
<comment type="similarity">
    <text evidence="1">Belongs to the MLP family.</text>
</comment>
<dbReference type="Gene3D" id="3.30.530.20">
    <property type="match status" value="1"/>
</dbReference>
<dbReference type="SMART" id="SM01037">
    <property type="entry name" value="Bet_v_1"/>
    <property type="match status" value="1"/>
</dbReference>
<keyword evidence="4" id="KW-1185">Reference proteome</keyword>
<dbReference type="PANTHER" id="PTHR31338:SF20">
    <property type="entry name" value="BET V I_MAJOR LATEX PROTEIN DOMAIN-CONTAINING PROTEIN"/>
    <property type="match status" value="1"/>
</dbReference>
<evidence type="ECO:0000313" key="4">
    <source>
        <dbReference type="Proteomes" id="UP001497516"/>
    </source>
</evidence>